<reference evidence="4" key="1">
    <citation type="submission" date="2016-10" db="EMBL/GenBank/DDBJ databases">
        <authorList>
            <person name="Varghese N."/>
            <person name="Submissions S."/>
        </authorList>
    </citation>
    <scope>NUCLEOTIDE SEQUENCE [LARGE SCALE GENOMIC DNA]</scope>
    <source>
        <strain evidence="4">CGMCC 1.10119</strain>
    </source>
</reference>
<dbReference type="GO" id="GO:0009055">
    <property type="term" value="F:electron transfer activity"/>
    <property type="evidence" value="ECO:0007669"/>
    <property type="project" value="InterPro"/>
</dbReference>
<accession>A0A1G9SSF7</accession>
<feature type="domain" description="Cytochrome b/b6 N-terminal region profile" evidence="2">
    <location>
        <begin position="74"/>
        <end position="152"/>
    </location>
</feature>
<dbReference type="GO" id="GO:0022904">
    <property type="term" value="P:respiratory electron transport chain"/>
    <property type="evidence" value="ECO:0007669"/>
    <property type="project" value="InterPro"/>
</dbReference>
<name>A0A1G9SSF7_9EURY</name>
<feature type="transmembrane region" description="Helical" evidence="1">
    <location>
        <begin position="136"/>
        <end position="154"/>
    </location>
</feature>
<sequence length="170" mass="17312">MSSTSLDSEPLEGWLLAGLVVLVVAVELLLVLRPALGASETVRVALAALVLLVVPTVVVGGVARETLPPAALVVSLPLAVLYAYTGLLLPWTQLSFRLGQLGVELALAVPVVGGDLAGLLFGGSTLGQPTLEHAAFGHRLSVVAGVAAVVAAAVRSRSTSTHLARGDTRE</sequence>
<keyword evidence="1" id="KW-1133">Transmembrane helix</keyword>
<feature type="transmembrane region" description="Helical" evidence="1">
    <location>
        <begin position="101"/>
        <end position="124"/>
    </location>
</feature>
<organism evidence="3 4">
    <name type="scientific">Halogranum gelatinilyticum</name>
    <dbReference type="NCBI Taxonomy" id="660521"/>
    <lineage>
        <taxon>Archaea</taxon>
        <taxon>Methanobacteriati</taxon>
        <taxon>Methanobacteriota</taxon>
        <taxon>Stenosarchaea group</taxon>
        <taxon>Halobacteria</taxon>
        <taxon>Halobacteriales</taxon>
        <taxon>Haloferacaceae</taxon>
    </lineage>
</organism>
<dbReference type="STRING" id="660521.SAMN04487949_1477"/>
<dbReference type="GO" id="GO:0016491">
    <property type="term" value="F:oxidoreductase activity"/>
    <property type="evidence" value="ECO:0007669"/>
    <property type="project" value="InterPro"/>
</dbReference>
<protein>
    <submittedName>
        <fullName evidence="3">Cytochrome b(N-terminal)/b6/petB</fullName>
    </submittedName>
</protein>
<dbReference type="AlphaFoldDB" id="A0A1G9SSF7"/>
<feature type="transmembrane region" description="Helical" evidence="1">
    <location>
        <begin position="44"/>
        <end position="63"/>
    </location>
</feature>
<dbReference type="EMBL" id="FNHL01000002">
    <property type="protein sequence ID" value="SDM38362.1"/>
    <property type="molecule type" value="Genomic_DNA"/>
</dbReference>
<evidence type="ECO:0000259" key="2">
    <source>
        <dbReference type="Pfam" id="PF13631"/>
    </source>
</evidence>
<dbReference type="InterPro" id="IPR027387">
    <property type="entry name" value="Cytb/b6-like_sf"/>
</dbReference>
<feature type="transmembrane region" description="Helical" evidence="1">
    <location>
        <begin position="13"/>
        <end position="32"/>
    </location>
</feature>
<dbReference type="GO" id="GO:0016020">
    <property type="term" value="C:membrane"/>
    <property type="evidence" value="ECO:0007669"/>
    <property type="project" value="InterPro"/>
</dbReference>
<dbReference type="RefSeq" id="WP_089695869.1">
    <property type="nucleotide sequence ID" value="NZ_FNHL01000002.1"/>
</dbReference>
<keyword evidence="4" id="KW-1185">Reference proteome</keyword>
<keyword evidence="1" id="KW-0812">Transmembrane</keyword>
<evidence type="ECO:0000256" key="1">
    <source>
        <dbReference type="SAM" id="Phobius"/>
    </source>
</evidence>
<dbReference type="Gene3D" id="1.20.810.10">
    <property type="entry name" value="Cytochrome Bc1 Complex, Chain C"/>
    <property type="match status" value="1"/>
</dbReference>
<keyword evidence="1" id="KW-0472">Membrane</keyword>
<dbReference type="InterPro" id="IPR005797">
    <property type="entry name" value="Cyt_b/b6_N"/>
</dbReference>
<evidence type="ECO:0000313" key="4">
    <source>
        <dbReference type="Proteomes" id="UP000199451"/>
    </source>
</evidence>
<proteinExistence type="predicted"/>
<dbReference type="Pfam" id="PF13631">
    <property type="entry name" value="Cytochrom_B_N_2"/>
    <property type="match status" value="1"/>
</dbReference>
<dbReference type="Proteomes" id="UP000199451">
    <property type="component" value="Unassembled WGS sequence"/>
</dbReference>
<dbReference type="SUPFAM" id="SSF81342">
    <property type="entry name" value="Transmembrane di-heme cytochromes"/>
    <property type="match status" value="1"/>
</dbReference>
<evidence type="ECO:0000313" key="3">
    <source>
        <dbReference type="EMBL" id="SDM38362.1"/>
    </source>
</evidence>
<feature type="transmembrane region" description="Helical" evidence="1">
    <location>
        <begin position="69"/>
        <end position="89"/>
    </location>
</feature>
<dbReference type="OrthoDB" id="385818at2157"/>
<gene>
    <name evidence="3" type="ORF">SAMN04487949_1477</name>
</gene>
<dbReference type="InterPro" id="IPR016174">
    <property type="entry name" value="Di-haem_cyt_TM"/>
</dbReference>